<dbReference type="InterPro" id="IPR006037">
    <property type="entry name" value="RCK_C"/>
</dbReference>
<keyword evidence="12" id="KW-1185">Reference proteome</keyword>
<evidence type="ECO:0000259" key="10">
    <source>
        <dbReference type="PROSITE" id="PS51202"/>
    </source>
</evidence>
<dbReference type="Pfam" id="PF00999">
    <property type="entry name" value="Na_H_Exchanger"/>
    <property type="match status" value="1"/>
</dbReference>
<accession>A0A3G8ZQA1</accession>
<dbReference type="RefSeq" id="WP_124800344.1">
    <property type="nucleotide sequence ID" value="NZ_CP034170.1"/>
</dbReference>
<dbReference type="GO" id="GO:0015297">
    <property type="term" value="F:antiporter activity"/>
    <property type="evidence" value="ECO:0007669"/>
    <property type="project" value="UniProtKB-KW"/>
</dbReference>
<dbReference type="NCBIfam" id="NF003716">
    <property type="entry name" value="PRK05326.1-3"/>
    <property type="match status" value="1"/>
</dbReference>
<feature type="domain" description="RCK C-terminal" evidence="10">
    <location>
        <begin position="402"/>
        <end position="487"/>
    </location>
</feature>
<dbReference type="InterPro" id="IPR038770">
    <property type="entry name" value="Na+/solute_symporter_sf"/>
</dbReference>
<evidence type="ECO:0000256" key="7">
    <source>
        <dbReference type="ARBA" id="ARBA00023065"/>
    </source>
</evidence>
<dbReference type="Gene3D" id="1.20.1530.20">
    <property type="match status" value="1"/>
</dbReference>
<dbReference type="PANTHER" id="PTHR32507">
    <property type="entry name" value="NA(+)/H(+) ANTIPORTER 1"/>
    <property type="match status" value="1"/>
</dbReference>
<dbReference type="InterPro" id="IPR036721">
    <property type="entry name" value="RCK_C_sf"/>
</dbReference>
<feature type="transmembrane region" description="Helical" evidence="9">
    <location>
        <begin position="331"/>
        <end position="352"/>
    </location>
</feature>
<dbReference type="GO" id="GO:0005886">
    <property type="term" value="C:plasma membrane"/>
    <property type="evidence" value="ECO:0007669"/>
    <property type="project" value="UniProtKB-SubCell"/>
</dbReference>
<feature type="transmembrane region" description="Helical" evidence="9">
    <location>
        <begin position="294"/>
        <end position="319"/>
    </location>
</feature>
<dbReference type="GO" id="GO:0008324">
    <property type="term" value="F:monoatomic cation transmembrane transporter activity"/>
    <property type="evidence" value="ECO:0007669"/>
    <property type="project" value="InterPro"/>
</dbReference>
<dbReference type="Proteomes" id="UP000268084">
    <property type="component" value="Chromosome"/>
</dbReference>
<dbReference type="KEGG" id="nak:EH165_06205"/>
<feature type="transmembrane region" description="Helical" evidence="9">
    <location>
        <begin position="65"/>
        <end position="83"/>
    </location>
</feature>
<feature type="transmembrane region" description="Helical" evidence="9">
    <location>
        <begin position="364"/>
        <end position="386"/>
    </location>
</feature>
<dbReference type="PANTHER" id="PTHR32507:SF7">
    <property type="entry name" value="K(+)_H(+) ANTIPORTER NHAP2"/>
    <property type="match status" value="1"/>
</dbReference>
<keyword evidence="5 9" id="KW-0812">Transmembrane</keyword>
<feature type="transmembrane region" description="Helical" evidence="9">
    <location>
        <begin position="124"/>
        <end position="145"/>
    </location>
</feature>
<feature type="transmembrane region" description="Helical" evidence="9">
    <location>
        <begin position="90"/>
        <end position="118"/>
    </location>
</feature>
<evidence type="ECO:0000256" key="1">
    <source>
        <dbReference type="ARBA" id="ARBA00004651"/>
    </source>
</evidence>
<feature type="transmembrane region" description="Helical" evidence="9">
    <location>
        <begin position="191"/>
        <end position="209"/>
    </location>
</feature>
<evidence type="ECO:0000256" key="9">
    <source>
        <dbReference type="SAM" id="Phobius"/>
    </source>
</evidence>
<organism evidence="11 12">
    <name type="scientific">Nakamurella antarctica</name>
    <dbReference type="NCBI Taxonomy" id="1902245"/>
    <lineage>
        <taxon>Bacteria</taxon>
        <taxon>Bacillati</taxon>
        <taxon>Actinomycetota</taxon>
        <taxon>Actinomycetes</taxon>
        <taxon>Nakamurellales</taxon>
        <taxon>Nakamurellaceae</taxon>
        <taxon>Nakamurella</taxon>
    </lineage>
</organism>
<feature type="transmembrane region" description="Helical" evidence="9">
    <location>
        <begin position="221"/>
        <end position="250"/>
    </location>
</feature>
<dbReference type="Pfam" id="PF02080">
    <property type="entry name" value="TrkA_C"/>
    <property type="match status" value="1"/>
</dbReference>
<dbReference type="AlphaFoldDB" id="A0A3G8ZQA1"/>
<evidence type="ECO:0000256" key="6">
    <source>
        <dbReference type="ARBA" id="ARBA00022989"/>
    </source>
</evidence>
<dbReference type="EMBL" id="CP034170">
    <property type="protein sequence ID" value="AZI59440.1"/>
    <property type="molecule type" value="Genomic_DNA"/>
</dbReference>
<evidence type="ECO:0000256" key="5">
    <source>
        <dbReference type="ARBA" id="ARBA00022692"/>
    </source>
</evidence>
<dbReference type="NCBIfam" id="NF003715">
    <property type="entry name" value="PRK05326.1-2"/>
    <property type="match status" value="1"/>
</dbReference>
<keyword evidence="7" id="KW-0406">Ion transport</keyword>
<keyword evidence="2" id="KW-0813">Transport</keyword>
<feature type="transmembrane region" description="Helical" evidence="9">
    <location>
        <begin position="6"/>
        <end position="26"/>
    </location>
</feature>
<sequence>MESLEQVLGISAVVLLLALLAIRFARKIGMPSLLLYLGIGVLLGNAGFGIEFGTTQQNTLLTEQIGFGALVFILAEGGLSTRWSRVRPALGLGIALSTVSVVVSVAVVGVGVHVLMGFDWRTSFLWGAVLSSTDAAAVFSVLRGVGVKRRLAAALELESGFNDAPVVIAVLLLASNTAISWTAPFLVLYELLAGAAIGAVLGYVGAWWLRRGALPSAGLYPLATVALICGSYAVGQFAHSSGFMATYVTALWLGNAQLPHRVSTASFAEALGWIAQIGLFVMLGLYVDPTRLPAALGIGVVLGLFVLLVARPLSVIAAATPFRVPWREQAMLSWSGLRGAVPIVLAMIPLFLRGGRDENSRLLIDVVIIIVIIYTLIQGTSLPWVARKLGAVDASEPTEVEVDAAPLEEMKAQLLQIKIPEGSRLHGVYVNELRLPKQATVSLVLRAGVSIPVTNDTRLQSGDQMLVVVPEKVLGITERRLRAVGRGGALASWFGEDGRRTDT</sequence>
<evidence type="ECO:0000256" key="3">
    <source>
        <dbReference type="ARBA" id="ARBA00022449"/>
    </source>
</evidence>
<dbReference type="GO" id="GO:0006813">
    <property type="term" value="P:potassium ion transport"/>
    <property type="evidence" value="ECO:0007669"/>
    <property type="project" value="InterPro"/>
</dbReference>
<feature type="transmembrane region" description="Helical" evidence="9">
    <location>
        <begin position="166"/>
        <end position="185"/>
    </location>
</feature>
<proteinExistence type="predicted"/>
<reference evidence="11 12" key="2">
    <citation type="submission" date="2018-12" db="EMBL/GenBank/DDBJ databases">
        <title>Nakamurella antarcticus sp. nov., isolated from Antarctica South Shetland Islands soil.</title>
        <authorList>
            <person name="Peng F."/>
        </authorList>
    </citation>
    <scope>NUCLEOTIDE SEQUENCE [LARGE SCALE GENOMIC DNA]</scope>
    <source>
        <strain evidence="11 12">S14-144</strain>
    </source>
</reference>
<evidence type="ECO:0000313" key="11">
    <source>
        <dbReference type="EMBL" id="AZI59440.1"/>
    </source>
</evidence>
<evidence type="ECO:0000313" key="12">
    <source>
        <dbReference type="Proteomes" id="UP000268084"/>
    </source>
</evidence>
<dbReference type="InterPro" id="IPR006153">
    <property type="entry name" value="Cation/H_exchanger_TM"/>
</dbReference>
<dbReference type="Gene3D" id="3.30.70.1450">
    <property type="entry name" value="Regulator of K+ conductance, C-terminal domain"/>
    <property type="match status" value="1"/>
</dbReference>
<evidence type="ECO:0000256" key="2">
    <source>
        <dbReference type="ARBA" id="ARBA00022448"/>
    </source>
</evidence>
<feature type="transmembrane region" description="Helical" evidence="9">
    <location>
        <begin position="33"/>
        <end position="53"/>
    </location>
</feature>
<evidence type="ECO:0000256" key="4">
    <source>
        <dbReference type="ARBA" id="ARBA00022475"/>
    </source>
</evidence>
<dbReference type="PROSITE" id="PS51202">
    <property type="entry name" value="RCK_C"/>
    <property type="match status" value="1"/>
</dbReference>
<comment type="subcellular location">
    <subcellularLocation>
        <location evidence="1">Cell membrane</location>
        <topology evidence="1">Multi-pass membrane protein</topology>
    </subcellularLocation>
</comment>
<dbReference type="OrthoDB" id="9810759at2"/>
<gene>
    <name evidence="11" type="ORF">EH165_06205</name>
</gene>
<keyword evidence="6 9" id="KW-1133">Transmembrane helix</keyword>
<feature type="transmembrane region" description="Helical" evidence="9">
    <location>
        <begin position="270"/>
        <end position="287"/>
    </location>
</feature>
<dbReference type="GO" id="GO:1902600">
    <property type="term" value="P:proton transmembrane transport"/>
    <property type="evidence" value="ECO:0007669"/>
    <property type="project" value="InterPro"/>
</dbReference>
<reference evidence="11 12" key="1">
    <citation type="submission" date="2018-11" db="EMBL/GenBank/DDBJ databases">
        <authorList>
            <person name="Da X."/>
        </authorList>
    </citation>
    <scope>NUCLEOTIDE SEQUENCE [LARGE SCALE GENOMIC DNA]</scope>
    <source>
        <strain evidence="11 12">S14-144</strain>
    </source>
</reference>
<keyword evidence="8 9" id="KW-0472">Membrane</keyword>
<evidence type="ECO:0000256" key="8">
    <source>
        <dbReference type="ARBA" id="ARBA00023136"/>
    </source>
</evidence>
<keyword evidence="3" id="KW-0050">Antiport</keyword>
<name>A0A3G8ZQA1_9ACTN</name>
<dbReference type="SUPFAM" id="SSF116726">
    <property type="entry name" value="TrkA C-terminal domain-like"/>
    <property type="match status" value="1"/>
</dbReference>
<keyword evidence="4" id="KW-1003">Cell membrane</keyword>
<protein>
    <submittedName>
        <fullName evidence="11">Potassium/proton antiporter</fullName>
    </submittedName>
</protein>